<dbReference type="PANTHER" id="PTHR22902">
    <property type="entry name" value="SESQUIPEDALIAN"/>
    <property type="match status" value="1"/>
</dbReference>
<keyword evidence="2" id="KW-0175">Coiled coil</keyword>
<dbReference type="InterPro" id="IPR011993">
    <property type="entry name" value="PH-like_dom_sf"/>
</dbReference>
<dbReference type="GO" id="GO:0005769">
    <property type="term" value="C:early endosome"/>
    <property type="evidence" value="ECO:0007669"/>
    <property type="project" value="TreeGrafter"/>
</dbReference>
<keyword evidence="1" id="KW-0597">Phosphoprotein</keyword>
<dbReference type="GO" id="GO:0042147">
    <property type="term" value="P:retrograde transport, endosome to Golgi"/>
    <property type="evidence" value="ECO:0007669"/>
    <property type="project" value="TreeGrafter"/>
</dbReference>
<dbReference type="PANTHER" id="PTHR22902:SF27">
    <property type="entry name" value="PLECKSTRIN HOMOLOGY DOMAIN-CONTAINING FAMILY A MEMBER 3"/>
    <property type="match status" value="1"/>
</dbReference>
<evidence type="ECO:0000256" key="2">
    <source>
        <dbReference type="SAM" id="Coils"/>
    </source>
</evidence>
<evidence type="ECO:0000259" key="3">
    <source>
        <dbReference type="PROSITE" id="PS50003"/>
    </source>
</evidence>
<keyword evidence="5" id="KW-1185">Reference proteome</keyword>
<dbReference type="GO" id="GO:0001881">
    <property type="term" value="P:receptor recycling"/>
    <property type="evidence" value="ECO:0007669"/>
    <property type="project" value="TreeGrafter"/>
</dbReference>
<dbReference type="OrthoDB" id="10261837at2759"/>
<dbReference type="SMART" id="SM00233">
    <property type="entry name" value="PH"/>
    <property type="match status" value="1"/>
</dbReference>
<accession>A0A0M0K827</accession>
<dbReference type="Proteomes" id="UP000037460">
    <property type="component" value="Unassembled WGS sequence"/>
</dbReference>
<feature type="coiled-coil region" evidence="2">
    <location>
        <begin position="266"/>
        <end position="300"/>
    </location>
</feature>
<sequence length="350" mass="39838">MESQVDLQTLLQARQGYLWKLGGGQETGSKWNRRWFVLRDNVLMYFQAPRDFLGFRDKPNGVVLLDEANIRPRDEKSARPFTFVLSHAGGESVVLAAESEKEMHEWMQAVRTSRMCVSDHAAAGMLEEARRDSAEADLENARAKRSDPEKELAQIEKELEEVQAEHRQLEAEKDSAEKQLKELMARFKLRKALLHWRHRKLTLSFRSLVTMVFRTRIEEAKRLKGDSERKIGMMGVEMQKIVADRLKAEAAKRKSDEMLSKELLLKKDGEMELRDAQRQLAADQERAEAAARRVAALQAQGAGATLGVREKDDVLRLMEEMHDLSAQTDKLTLSLKRRVGNSAAADAVAE</sequence>
<dbReference type="PROSITE" id="PS50003">
    <property type="entry name" value="PH_DOMAIN"/>
    <property type="match status" value="1"/>
</dbReference>
<dbReference type="GO" id="GO:0005802">
    <property type="term" value="C:trans-Golgi network"/>
    <property type="evidence" value="ECO:0007669"/>
    <property type="project" value="TreeGrafter"/>
</dbReference>
<evidence type="ECO:0000313" key="5">
    <source>
        <dbReference type="Proteomes" id="UP000037460"/>
    </source>
</evidence>
<feature type="coiled-coil region" evidence="2">
    <location>
        <begin position="126"/>
        <end position="186"/>
    </location>
</feature>
<protein>
    <submittedName>
        <fullName evidence="4">Family with sequence similarity member a</fullName>
    </submittedName>
</protein>
<reference evidence="5" key="1">
    <citation type="journal article" date="2015" name="PLoS Genet.">
        <title>Genome Sequence and Transcriptome Analyses of Chrysochromulina tobin: Metabolic Tools for Enhanced Algal Fitness in the Prominent Order Prymnesiales (Haptophyceae).</title>
        <authorList>
            <person name="Hovde B.T."/>
            <person name="Deodato C.R."/>
            <person name="Hunsperger H.M."/>
            <person name="Ryken S.A."/>
            <person name="Yost W."/>
            <person name="Jha R.K."/>
            <person name="Patterson J."/>
            <person name="Monnat R.J. Jr."/>
            <person name="Barlow S.B."/>
            <person name="Starkenburg S.R."/>
            <person name="Cattolico R.A."/>
        </authorList>
    </citation>
    <scope>NUCLEOTIDE SEQUENCE</scope>
    <source>
        <strain evidence="5">CCMP291</strain>
    </source>
</reference>
<dbReference type="InterPro" id="IPR001849">
    <property type="entry name" value="PH_domain"/>
</dbReference>
<dbReference type="Pfam" id="PF00169">
    <property type="entry name" value="PH"/>
    <property type="match status" value="1"/>
</dbReference>
<dbReference type="GO" id="GO:0007032">
    <property type="term" value="P:endosome organization"/>
    <property type="evidence" value="ECO:0007669"/>
    <property type="project" value="TreeGrafter"/>
</dbReference>
<organism evidence="4 5">
    <name type="scientific">Chrysochromulina tobinii</name>
    <dbReference type="NCBI Taxonomy" id="1460289"/>
    <lineage>
        <taxon>Eukaryota</taxon>
        <taxon>Haptista</taxon>
        <taxon>Haptophyta</taxon>
        <taxon>Prymnesiophyceae</taxon>
        <taxon>Prymnesiales</taxon>
        <taxon>Chrysochromulinaceae</taxon>
        <taxon>Chrysochromulina</taxon>
    </lineage>
</organism>
<name>A0A0M0K827_9EUKA</name>
<dbReference type="InterPro" id="IPR045188">
    <property type="entry name" value="Boi1/Boi2-like"/>
</dbReference>
<dbReference type="SUPFAM" id="SSF50729">
    <property type="entry name" value="PH domain-like"/>
    <property type="match status" value="1"/>
</dbReference>
<feature type="domain" description="PH" evidence="3">
    <location>
        <begin position="11"/>
        <end position="115"/>
    </location>
</feature>
<dbReference type="Gene3D" id="2.30.29.30">
    <property type="entry name" value="Pleckstrin-homology domain (PH domain)/Phosphotyrosine-binding domain (PTB)"/>
    <property type="match status" value="1"/>
</dbReference>
<evidence type="ECO:0000313" key="4">
    <source>
        <dbReference type="EMBL" id="KOO34772.1"/>
    </source>
</evidence>
<proteinExistence type="predicted"/>
<dbReference type="EMBL" id="JWZX01001099">
    <property type="protein sequence ID" value="KOO34772.1"/>
    <property type="molecule type" value="Genomic_DNA"/>
</dbReference>
<dbReference type="GO" id="GO:0005829">
    <property type="term" value="C:cytosol"/>
    <property type="evidence" value="ECO:0007669"/>
    <property type="project" value="GOC"/>
</dbReference>
<dbReference type="AlphaFoldDB" id="A0A0M0K827"/>
<dbReference type="GO" id="GO:0055037">
    <property type="term" value="C:recycling endosome"/>
    <property type="evidence" value="ECO:0007669"/>
    <property type="project" value="TreeGrafter"/>
</dbReference>
<evidence type="ECO:0000256" key="1">
    <source>
        <dbReference type="ARBA" id="ARBA00022553"/>
    </source>
</evidence>
<comment type="caution">
    <text evidence="4">The sequence shown here is derived from an EMBL/GenBank/DDBJ whole genome shotgun (WGS) entry which is preliminary data.</text>
</comment>
<gene>
    <name evidence="4" type="ORF">Ctob_012756</name>
</gene>